<gene>
    <name evidence="2" type="ordered locus">Ngar_c06820</name>
</gene>
<dbReference type="AlphaFoldDB" id="K0ID87"/>
<dbReference type="GeneID" id="13795077"/>
<dbReference type="RefSeq" id="WP_015018171.1">
    <property type="nucleotide sequence ID" value="NC_018719.1"/>
</dbReference>
<feature type="compositionally biased region" description="Low complexity" evidence="1">
    <location>
        <begin position="160"/>
        <end position="180"/>
    </location>
</feature>
<evidence type="ECO:0000313" key="2">
    <source>
        <dbReference type="EMBL" id="AFU57625.1"/>
    </source>
</evidence>
<name>K0ID87_NITGG</name>
<dbReference type="HOGENOM" id="CLU_120323_0_0_2"/>
<accession>K0ID87</accession>
<keyword evidence="3" id="KW-1185">Reference proteome</keyword>
<sequence length="195" mass="22397">MGDKDGMNVFLGHGVHKKIQFWSDAQGKEFAVRLSNEPDFRAVSNPSVKYIKLVEEADYFSDMNYDWKFLLEYWMGVKNGKIEPFGLNGKEEPNHITLDLIDTQTASVKADKKRIKRDRARPLLKCRYCMLSYNSEKERQEHELAWHAEKMKKDSSGQANNKLLLKSSSSNNNNSLKFSSDANDDPGRNKMRGNG</sequence>
<evidence type="ECO:0000256" key="1">
    <source>
        <dbReference type="SAM" id="MobiDB-lite"/>
    </source>
</evidence>
<dbReference type="KEGG" id="nga:Ngar_c06820"/>
<evidence type="ECO:0000313" key="3">
    <source>
        <dbReference type="Proteomes" id="UP000008037"/>
    </source>
</evidence>
<organism evidence="2 3">
    <name type="scientific">Nitrososphaera gargensis (strain Ga9.2)</name>
    <dbReference type="NCBI Taxonomy" id="1237085"/>
    <lineage>
        <taxon>Archaea</taxon>
        <taxon>Nitrososphaerota</taxon>
        <taxon>Nitrososphaeria</taxon>
        <taxon>Nitrososphaerales</taxon>
        <taxon>Nitrososphaeraceae</taxon>
        <taxon>Nitrososphaera</taxon>
    </lineage>
</organism>
<feature type="region of interest" description="Disordered" evidence="1">
    <location>
        <begin position="149"/>
        <end position="195"/>
    </location>
</feature>
<dbReference type="Proteomes" id="UP000008037">
    <property type="component" value="Chromosome"/>
</dbReference>
<dbReference type="BioCyc" id="CNIT1237085:G1324-680-MONOMER"/>
<dbReference type="EMBL" id="CP002408">
    <property type="protein sequence ID" value="AFU57625.1"/>
    <property type="molecule type" value="Genomic_DNA"/>
</dbReference>
<reference evidence="2 3" key="1">
    <citation type="journal article" date="2012" name="Environ. Microbiol.">
        <title>The genome of the ammonia-oxidizing Candidatus Nitrososphaera gargensis: insights into metabolic versatility and environmental adaptations.</title>
        <authorList>
            <person name="Spang A."/>
            <person name="Poehlein A."/>
            <person name="Offre P."/>
            <person name="Zumbragel S."/>
            <person name="Haider S."/>
            <person name="Rychlik N."/>
            <person name="Nowka B."/>
            <person name="Schmeisser C."/>
            <person name="Lebedeva E.V."/>
            <person name="Rattei T."/>
            <person name="Bohm C."/>
            <person name="Schmid M."/>
            <person name="Galushko A."/>
            <person name="Hatzenpichler R."/>
            <person name="Weinmaier T."/>
            <person name="Daniel R."/>
            <person name="Schleper C."/>
            <person name="Spieck E."/>
            <person name="Streit W."/>
            <person name="Wagner M."/>
        </authorList>
    </citation>
    <scope>NUCLEOTIDE SEQUENCE [LARGE SCALE GENOMIC DNA]</scope>
    <source>
        <strain evidence="3">Ga9.2</strain>
    </source>
</reference>
<proteinExistence type="predicted"/>
<dbReference type="STRING" id="1237085.Ngar_c06820"/>
<dbReference type="InParanoid" id="K0ID87"/>
<protein>
    <submittedName>
        <fullName evidence="2">Zinc finger C2H2 domain-containing protein</fullName>
    </submittedName>
</protein>